<protein>
    <submittedName>
        <fullName evidence="8">FAD-dependent oxidoreductase</fullName>
    </submittedName>
</protein>
<dbReference type="GO" id="GO:0005737">
    <property type="term" value="C:cytoplasm"/>
    <property type="evidence" value="ECO:0007669"/>
    <property type="project" value="TreeGrafter"/>
</dbReference>
<dbReference type="EMBL" id="QKOD01000011">
    <property type="protein sequence ID" value="RNJ42341.1"/>
    <property type="molecule type" value="Genomic_DNA"/>
</dbReference>
<keyword evidence="6" id="KW-1015">Disulfide bond</keyword>
<accession>A0A3M9X3C1</accession>
<dbReference type="InterPro" id="IPR036922">
    <property type="entry name" value="Rieske_2Fe-2S_sf"/>
</dbReference>
<comment type="caution">
    <text evidence="8">The sequence shown here is derived from an EMBL/GenBank/DDBJ whole genome shotgun (WGS) entry which is preliminary data.</text>
</comment>
<dbReference type="Gene3D" id="3.30.9.10">
    <property type="entry name" value="D-Amino Acid Oxidase, subunit A, domain 2"/>
    <property type="match status" value="1"/>
</dbReference>
<dbReference type="PROSITE" id="PS51296">
    <property type="entry name" value="RIESKE"/>
    <property type="match status" value="1"/>
</dbReference>
<evidence type="ECO:0000256" key="5">
    <source>
        <dbReference type="ARBA" id="ARBA00023014"/>
    </source>
</evidence>
<dbReference type="Gene3D" id="3.50.50.60">
    <property type="entry name" value="FAD/NAD(P)-binding domain"/>
    <property type="match status" value="1"/>
</dbReference>
<evidence type="ECO:0000256" key="6">
    <source>
        <dbReference type="ARBA" id="ARBA00023157"/>
    </source>
</evidence>
<dbReference type="InterPro" id="IPR017941">
    <property type="entry name" value="Rieske_2Fe-2S"/>
</dbReference>
<dbReference type="Proteomes" id="UP000275436">
    <property type="component" value="Unassembled WGS sequence"/>
</dbReference>
<feature type="domain" description="Rieske" evidence="7">
    <location>
        <begin position="427"/>
        <end position="516"/>
    </location>
</feature>
<dbReference type="FunFam" id="2.102.10.10:FF:000014">
    <property type="entry name" value="Oxidoreductase, FAD dependent"/>
    <property type="match status" value="1"/>
</dbReference>
<dbReference type="InterPro" id="IPR005805">
    <property type="entry name" value="Rieske_Fe-S_prot_C"/>
</dbReference>
<evidence type="ECO:0000256" key="3">
    <source>
        <dbReference type="ARBA" id="ARBA00023002"/>
    </source>
</evidence>
<keyword evidence="3" id="KW-0560">Oxidoreductase</keyword>
<dbReference type="GO" id="GO:0046872">
    <property type="term" value="F:metal ion binding"/>
    <property type="evidence" value="ECO:0007669"/>
    <property type="project" value="UniProtKB-KW"/>
</dbReference>
<dbReference type="PRINTS" id="PR00162">
    <property type="entry name" value="RIESKE"/>
</dbReference>
<evidence type="ECO:0000256" key="2">
    <source>
        <dbReference type="ARBA" id="ARBA00022723"/>
    </source>
</evidence>
<keyword evidence="4" id="KW-0408">Iron</keyword>
<organism evidence="8 9">
    <name type="scientific">Mesorhizobium japonicum</name>
    <dbReference type="NCBI Taxonomy" id="2066070"/>
    <lineage>
        <taxon>Bacteria</taxon>
        <taxon>Pseudomonadati</taxon>
        <taxon>Pseudomonadota</taxon>
        <taxon>Alphaproteobacteria</taxon>
        <taxon>Hyphomicrobiales</taxon>
        <taxon>Phyllobacteriaceae</taxon>
        <taxon>Mesorhizobium</taxon>
    </lineage>
</organism>
<proteinExistence type="predicted"/>
<dbReference type="InterPro" id="IPR006076">
    <property type="entry name" value="FAD-dep_OxRdtase"/>
</dbReference>
<dbReference type="GO" id="GO:0016491">
    <property type="term" value="F:oxidoreductase activity"/>
    <property type="evidence" value="ECO:0007669"/>
    <property type="project" value="UniProtKB-KW"/>
</dbReference>
<dbReference type="Pfam" id="PF00355">
    <property type="entry name" value="Rieske"/>
    <property type="match status" value="1"/>
</dbReference>
<dbReference type="Gene3D" id="2.102.10.10">
    <property type="entry name" value="Rieske [2Fe-2S] iron-sulphur domain"/>
    <property type="match status" value="1"/>
</dbReference>
<reference evidence="8 9" key="1">
    <citation type="journal article" date="2018" name="Mol. Plant Microbe Interact.">
        <title>Taxonomically Different Co-Microsymbionts of a Relict Legume, Oxytropis popoviana, Have Complementary Sets of Symbiotic Genes and Together Increase the Efficiency of Plant Nodulation.</title>
        <authorList>
            <person name="Safronova V."/>
            <person name="Belimov A."/>
            <person name="Sazanova A."/>
            <person name="Chirak E."/>
            <person name="Verkhozina A."/>
            <person name="Kuznetsova I."/>
            <person name="Andronov E."/>
            <person name="Puhalsky J."/>
            <person name="Tikhonovich I."/>
        </authorList>
    </citation>
    <scope>NUCLEOTIDE SEQUENCE [LARGE SCALE GENOMIC DNA]</scope>
    <source>
        <strain evidence="8 9">Opo-235</strain>
    </source>
</reference>
<evidence type="ECO:0000256" key="1">
    <source>
        <dbReference type="ARBA" id="ARBA00022714"/>
    </source>
</evidence>
<dbReference type="GO" id="GO:0016020">
    <property type="term" value="C:membrane"/>
    <property type="evidence" value="ECO:0007669"/>
    <property type="project" value="InterPro"/>
</dbReference>
<dbReference type="Pfam" id="PF01266">
    <property type="entry name" value="DAO"/>
    <property type="match status" value="1"/>
</dbReference>
<keyword evidence="2" id="KW-0479">Metal-binding</keyword>
<evidence type="ECO:0000259" key="7">
    <source>
        <dbReference type="PROSITE" id="PS51296"/>
    </source>
</evidence>
<dbReference type="InterPro" id="IPR036188">
    <property type="entry name" value="FAD/NAD-bd_sf"/>
</dbReference>
<gene>
    <name evidence="8" type="ORF">DNR46_28415</name>
</gene>
<dbReference type="GO" id="GO:0051537">
    <property type="term" value="F:2 iron, 2 sulfur cluster binding"/>
    <property type="evidence" value="ECO:0007669"/>
    <property type="project" value="UniProtKB-KW"/>
</dbReference>
<name>A0A3M9X3C1_9HYPH</name>
<dbReference type="PANTHER" id="PTHR13847:SF281">
    <property type="entry name" value="FAD DEPENDENT OXIDOREDUCTASE DOMAIN-CONTAINING PROTEIN"/>
    <property type="match status" value="1"/>
</dbReference>
<dbReference type="SUPFAM" id="SSF50022">
    <property type="entry name" value="ISP domain"/>
    <property type="match status" value="1"/>
</dbReference>
<dbReference type="RefSeq" id="WP_123169693.1">
    <property type="nucleotide sequence ID" value="NZ_QKOD01000011.1"/>
</dbReference>
<evidence type="ECO:0000313" key="9">
    <source>
        <dbReference type="Proteomes" id="UP000275436"/>
    </source>
</evidence>
<sequence length="516" mass="55502">MNARREKTRSLWMNIKVDPTAPRYAGKQTCDTVVIGSGIAGLSVAYELVTRGQKVIVLDRGAIAGGMTSRTTAHLAPICDDGLSALISLRGEKIAALFQQSQEAAVSRIEEIVDQNGIDCNFRRLDAYLFPAMGTDAKDARDQRQKEFEAARKIGAAAEMVTGVPLKGFEKAPALRYPDQATFHPLRYLRGVARVIRDNGGLIFANSAVVSVHEMSNGGVQVTTENGGVIEASTAVVASNSPINDRFELHTKMSPYRSYAMAFTLPSGDLPDALYWDTGDPYHYVRLNPGPGSIDYLIAGGADHRSGEADDGDIRFEAIEAWIRSLVPTLGKEVTRWSGQVLDTIDYCAFIGRNPSSKSVYVATGDSGQGITHGALAGLLLRDLILGQPSPWVEVYDPERKPLSGLVNYVRENLSAVKNLAEYVLPGDLASVDDLVPGHGGILRKGAHKIAACRDLAGKLHLHSAVCTHAGCQVAWNSTEQCWDCSCHGSHFAPDGVVLNGPATLPLQPVKIAKSK</sequence>
<evidence type="ECO:0000313" key="8">
    <source>
        <dbReference type="EMBL" id="RNJ42341.1"/>
    </source>
</evidence>
<dbReference type="SUPFAM" id="SSF51905">
    <property type="entry name" value="FAD/NAD(P)-binding domain"/>
    <property type="match status" value="1"/>
</dbReference>
<keyword evidence="5" id="KW-0411">Iron-sulfur</keyword>
<dbReference type="AlphaFoldDB" id="A0A3M9X3C1"/>
<evidence type="ECO:0000256" key="4">
    <source>
        <dbReference type="ARBA" id="ARBA00023004"/>
    </source>
</evidence>
<dbReference type="PANTHER" id="PTHR13847">
    <property type="entry name" value="SARCOSINE DEHYDROGENASE-RELATED"/>
    <property type="match status" value="1"/>
</dbReference>
<keyword evidence="1" id="KW-0001">2Fe-2S</keyword>